<sequence length="490" mass="53168">MKALIEALNLPEDNKLFIDGAWVQSNSPHRYSVIDPGTSIPLMSNAIACADDIEKAVHSSTQGQQNWQELTPSERALCLFDLARALEECLQEFATVEAIDTGKPYSEAQGDIQVCIDFLRFYAGLCDKIHGETIPIDPTQMSFTIKEPVGVTLHIIPWNFPLFTCIRGIAPALAAGCSVIIKPSEHAPASILKFAQLTAEINFPSGVINVITGFGLPTGELLCQHPAIKHITFTGSKKTGTQVLKCAANNMTTCTMELGGKSPAIVFGDADIDSAVEDVFVASFLNSGQVCSCASRIILDRSIKNVFSEKLTSKVANSDMGHGMTDRQFAAINNQTQLDKIETFVNQAIQEGAEILIGGKRHIDPEHPNGLYFLPTIIDNLPPDSALLTQEIFGPVICLQTFEDEEQAVCLANNSEFGLQAGIYTRDVTRALRISKKIDAGQVNINQYYTSEVYIPFGGNKSSGFGRECGAGAVENYLKIKATSINLNIE</sequence>
<reference evidence="6 7" key="1">
    <citation type="journal article" date="2012" name="Int. J. Syst. Evol. Microbiol.">
        <title>Vibrio caribbeanicus sp. nov., isolated from the marine sponge Scleritoderma cyanea.</title>
        <authorList>
            <person name="Hoffmann M."/>
            <person name="Monday S.R."/>
            <person name="Allard M.W."/>
            <person name="Strain E.A."/>
            <person name="Whittaker P."/>
            <person name="Naum M."/>
            <person name="McCarthy P.J."/>
            <person name="Lopez J.V."/>
            <person name="Fischer M."/>
            <person name="Brown E.W."/>
        </authorList>
    </citation>
    <scope>NUCLEOTIDE SEQUENCE [LARGE SCALE GENOMIC DNA]</scope>
    <source>
        <strain evidence="6 7">ATCC BAA-2122</strain>
    </source>
</reference>
<dbReference type="Proteomes" id="UP000002943">
    <property type="component" value="Unassembled WGS sequence"/>
</dbReference>
<dbReference type="InterPro" id="IPR029510">
    <property type="entry name" value="Ald_DH_CS_GLU"/>
</dbReference>
<dbReference type="EMBL" id="AEIU01000003">
    <property type="protein sequence ID" value="EFP98489.1"/>
    <property type="molecule type" value="Genomic_DNA"/>
</dbReference>
<evidence type="ECO:0000256" key="1">
    <source>
        <dbReference type="ARBA" id="ARBA00009986"/>
    </source>
</evidence>
<dbReference type="Gene3D" id="3.40.605.10">
    <property type="entry name" value="Aldehyde Dehydrogenase, Chain A, domain 1"/>
    <property type="match status" value="1"/>
</dbReference>
<feature type="domain" description="Aldehyde dehydrogenase" evidence="5">
    <location>
        <begin position="22"/>
        <end position="482"/>
    </location>
</feature>
<dbReference type="SUPFAM" id="SSF53720">
    <property type="entry name" value="ALDH-like"/>
    <property type="match status" value="1"/>
</dbReference>
<dbReference type="InterPro" id="IPR016162">
    <property type="entry name" value="Ald_DH_N"/>
</dbReference>
<organism evidence="6 7">
    <name type="scientific">Vibrio caribbeanicus ATCC BAA-2122</name>
    <dbReference type="NCBI Taxonomy" id="796620"/>
    <lineage>
        <taxon>Bacteria</taxon>
        <taxon>Pseudomonadati</taxon>
        <taxon>Pseudomonadota</taxon>
        <taxon>Gammaproteobacteria</taxon>
        <taxon>Vibrionales</taxon>
        <taxon>Vibrionaceae</taxon>
        <taxon>Vibrio</taxon>
    </lineage>
</organism>
<dbReference type="InterPro" id="IPR015590">
    <property type="entry name" value="Aldehyde_DH_dom"/>
</dbReference>
<dbReference type="InterPro" id="IPR016160">
    <property type="entry name" value="Ald_DH_CS_CYS"/>
</dbReference>
<dbReference type="Gene3D" id="3.40.309.10">
    <property type="entry name" value="Aldehyde Dehydrogenase, Chain A, domain 2"/>
    <property type="match status" value="1"/>
</dbReference>
<dbReference type="eggNOG" id="COG1012">
    <property type="taxonomic scope" value="Bacteria"/>
</dbReference>
<protein>
    <submittedName>
        <fullName evidence="6">Betaine-aldehyde dehydrogenase</fullName>
    </submittedName>
</protein>
<dbReference type="RefSeq" id="WP_009599415.1">
    <property type="nucleotide sequence ID" value="NZ_AEIU01000003.1"/>
</dbReference>
<keyword evidence="2 4" id="KW-0560">Oxidoreductase</keyword>
<comment type="similarity">
    <text evidence="1 4">Belongs to the aldehyde dehydrogenase family.</text>
</comment>
<dbReference type="STRING" id="796620.VIBC2010_16289"/>
<gene>
    <name evidence="6" type="ORF">VIBC2010_16289</name>
</gene>
<proteinExistence type="inferred from homology"/>
<name>E3BEX2_9VIBR</name>
<dbReference type="PROSITE" id="PS00070">
    <property type="entry name" value="ALDEHYDE_DEHYDR_CYS"/>
    <property type="match status" value="1"/>
</dbReference>
<evidence type="ECO:0000256" key="4">
    <source>
        <dbReference type="RuleBase" id="RU003345"/>
    </source>
</evidence>
<accession>E3BEX2</accession>
<dbReference type="InterPro" id="IPR016163">
    <property type="entry name" value="Ald_DH_C"/>
</dbReference>
<comment type="caution">
    <text evidence="6">The sequence shown here is derived from an EMBL/GenBank/DDBJ whole genome shotgun (WGS) entry which is preliminary data.</text>
</comment>
<evidence type="ECO:0000256" key="2">
    <source>
        <dbReference type="ARBA" id="ARBA00023002"/>
    </source>
</evidence>
<dbReference type="GO" id="GO:0016620">
    <property type="term" value="F:oxidoreductase activity, acting on the aldehyde or oxo group of donors, NAD or NADP as acceptor"/>
    <property type="evidence" value="ECO:0007669"/>
    <property type="project" value="InterPro"/>
</dbReference>
<evidence type="ECO:0000313" key="6">
    <source>
        <dbReference type="EMBL" id="EFP98489.1"/>
    </source>
</evidence>
<evidence type="ECO:0000259" key="5">
    <source>
        <dbReference type="Pfam" id="PF00171"/>
    </source>
</evidence>
<dbReference type="FunFam" id="3.40.605.10:FF:000007">
    <property type="entry name" value="NAD/NADP-dependent betaine aldehyde dehydrogenase"/>
    <property type="match status" value="1"/>
</dbReference>
<dbReference type="FunFam" id="3.40.309.10:FF:000012">
    <property type="entry name" value="Betaine aldehyde dehydrogenase"/>
    <property type="match status" value="1"/>
</dbReference>
<feature type="active site" evidence="3">
    <location>
        <position position="257"/>
    </location>
</feature>
<dbReference type="OrthoDB" id="9812625at2"/>
<keyword evidence="7" id="KW-1185">Reference proteome</keyword>
<dbReference type="PROSITE" id="PS00687">
    <property type="entry name" value="ALDEHYDE_DEHYDR_GLU"/>
    <property type="match status" value="1"/>
</dbReference>
<dbReference type="AlphaFoldDB" id="E3BEX2"/>
<evidence type="ECO:0000256" key="3">
    <source>
        <dbReference type="PROSITE-ProRule" id="PRU10007"/>
    </source>
</evidence>
<dbReference type="Pfam" id="PF00171">
    <property type="entry name" value="Aldedh"/>
    <property type="match status" value="1"/>
</dbReference>
<evidence type="ECO:0000313" key="7">
    <source>
        <dbReference type="Proteomes" id="UP000002943"/>
    </source>
</evidence>
<dbReference type="PANTHER" id="PTHR11699">
    <property type="entry name" value="ALDEHYDE DEHYDROGENASE-RELATED"/>
    <property type="match status" value="1"/>
</dbReference>
<dbReference type="InterPro" id="IPR016161">
    <property type="entry name" value="Ald_DH/histidinol_DH"/>
</dbReference>